<proteinExistence type="inferred from homology"/>
<keyword evidence="5" id="KW-1003">Cell membrane</keyword>
<evidence type="ECO:0000256" key="1">
    <source>
        <dbReference type="ARBA" id="ARBA00003159"/>
    </source>
</evidence>
<evidence type="ECO:0000256" key="13">
    <source>
        <dbReference type="RuleBase" id="RU363032"/>
    </source>
</evidence>
<evidence type="ECO:0000256" key="8">
    <source>
        <dbReference type="ARBA" id="ARBA00022989"/>
    </source>
</evidence>
<dbReference type="SUPFAM" id="SSF161098">
    <property type="entry name" value="MetI-like"/>
    <property type="match status" value="1"/>
</dbReference>
<evidence type="ECO:0000256" key="3">
    <source>
        <dbReference type="ARBA" id="ARBA00010072"/>
    </source>
</evidence>
<reference evidence="15 16" key="1">
    <citation type="submission" date="2017-10" db="EMBL/GenBank/DDBJ databases">
        <title>Sedimentibacterium mangrovi gen. nov., sp. nov., a novel member of family Phyllobacteriacea isolated from mangrove sediment.</title>
        <authorList>
            <person name="Liao H."/>
            <person name="Tian Y."/>
        </authorList>
    </citation>
    <scope>NUCLEOTIDE SEQUENCE [LARGE SCALE GENOMIC DNA]</scope>
    <source>
        <strain evidence="15 16">X9-2-2</strain>
    </source>
</reference>
<dbReference type="Proteomes" id="UP000221168">
    <property type="component" value="Unassembled WGS sequence"/>
</dbReference>
<comment type="similarity">
    <text evidence="3">Belongs to the binding-protein-dependent transport system permease family. HisMQ subfamily.</text>
</comment>
<keyword evidence="6 13" id="KW-0812">Transmembrane</keyword>
<evidence type="ECO:0000256" key="4">
    <source>
        <dbReference type="ARBA" id="ARBA00022448"/>
    </source>
</evidence>
<evidence type="ECO:0000256" key="11">
    <source>
        <dbReference type="ARBA" id="ARBA00062718"/>
    </source>
</evidence>
<keyword evidence="4 13" id="KW-0813">Transport</keyword>
<evidence type="ECO:0000259" key="14">
    <source>
        <dbReference type="PROSITE" id="PS50928"/>
    </source>
</evidence>
<feature type="transmembrane region" description="Helical" evidence="13">
    <location>
        <begin position="191"/>
        <end position="211"/>
    </location>
</feature>
<dbReference type="GO" id="GO:0006865">
    <property type="term" value="P:amino acid transport"/>
    <property type="evidence" value="ECO:0007669"/>
    <property type="project" value="UniProtKB-KW"/>
</dbReference>
<dbReference type="GO" id="GO:0022857">
    <property type="term" value="F:transmembrane transporter activity"/>
    <property type="evidence" value="ECO:0007669"/>
    <property type="project" value="InterPro"/>
</dbReference>
<feature type="transmembrane region" description="Helical" evidence="13">
    <location>
        <begin position="12"/>
        <end position="45"/>
    </location>
</feature>
<name>A0A2G1QRB3_9HYPH</name>
<dbReference type="PANTHER" id="PTHR30614:SF20">
    <property type="entry name" value="GLUTAMINE TRANSPORT SYSTEM PERMEASE PROTEIN GLNP"/>
    <property type="match status" value="1"/>
</dbReference>
<comment type="subcellular location">
    <subcellularLocation>
        <location evidence="2">Cell inner membrane</location>
        <topology evidence="2">Multi-pass membrane protein</topology>
    </subcellularLocation>
    <subcellularLocation>
        <location evidence="13">Cell membrane</location>
        <topology evidence="13">Multi-pass membrane protein</topology>
    </subcellularLocation>
</comment>
<dbReference type="AlphaFoldDB" id="A0A2G1QRB3"/>
<evidence type="ECO:0000256" key="2">
    <source>
        <dbReference type="ARBA" id="ARBA00004429"/>
    </source>
</evidence>
<keyword evidence="8 13" id="KW-1133">Transmembrane helix</keyword>
<comment type="function">
    <text evidence="1">Part of the binding-protein-dependent transport system for glutamine; probably responsible for the translocation of the substrate across the membrane.</text>
</comment>
<evidence type="ECO:0000256" key="6">
    <source>
        <dbReference type="ARBA" id="ARBA00022692"/>
    </source>
</evidence>
<dbReference type="PROSITE" id="PS50928">
    <property type="entry name" value="ABC_TM1"/>
    <property type="match status" value="1"/>
</dbReference>
<evidence type="ECO:0000256" key="9">
    <source>
        <dbReference type="ARBA" id="ARBA00023136"/>
    </source>
</evidence>
<feature type="domain" description="ABC transmembrane type-1" evidence="14">
    <location>
        <begin position="21"/>
        <end position="213"/>
    </location>
</feature>
<feature type="transmembrane region" description="Helical" evidence="13">
    <location>
        <begin position="75"/>
        <end position="98"/>
    </location>
</feature>
<dbReference type="OrthoDB" id="7190458at2"/>
<dbReference type="Pfam" id="PF00528">
    <property type="entry name" value="BPD_transp_1"/>
    <property type="match status" value="1"/>
</dbReference>
<keyword evidence="7" id="KW-0029">Amino-acid transport</keyword>
<dbReference type="EMBL" id="PDVP01000002">
    <property type="protein sequence ID" value="PHP68000.1"/>
    <property type="molecule type" value="Genomic_DNA"/>
</dbReference>
<dbReference type="PANTHER" id="PTHR30614">
    <property type="entry name" value="MEMBRANE COMPONENT OF AMINO ACID ABC TRANSPORTER"/>
    <property type="match status" value="1"/>
</dbReference>
<gene>
    <name evidence="15" type="ORF">CSC94_04855</name>
</gene>
<organism evidence="15 16">
    <name type="scientific">Zhengella mangrovi</name>
    <dbReference type="NCBI Taxonomy" id="1982044"/>
    <lineage>
        <taxon>Bacteria</taxon>
        <taxon>Pseudomonadati</taxon>
        <taxon>Pseudomonadota</taxon>
        <taxon>Alphaproteobacteria</taxon>
        <taxon>Hyphomicrobiales</taxon>
        <taxon>Notoacmeibacteraceae</taxon>
        <taxon>Zhengella</taxon>
    </lineage>
</organism>
<evidence type="ECO:0000256" key="12">
    <source>
        <dbReference type="ARBA" id="ARBA00073645"/>
    </source>
</evidence>
<dbReference type="RefSeq" id="WP_099304363.1">
    <property type="nucleotide sequence ID" value="NZ_PDVP01000002.1"/>
</dbReference>
<comment type="subunit">
    <text evidence="11">The complex is composed of two ATP-binding proteins (GltL), two transmembrane proteins (GltJ and GltK) and a solute-binding protein (GltI).</text>
</comment>
<dbReference type="NCBIfam" id="TIGR01726">
    <property type="entry name" value="HEQRo_perm_3TM"/>
    <property type="match status" value="1"/>
</dbReference>
<dbReference type="CDD" id="cd06261">
    <property type="entry name" value="TM_PBP2"/>
    <property type="match status" value="1"/>
</dbReference>
<evidence type="ECO:0000256" key="7">
    <source>
        <dbReference type="ARBA" id="ARBA00022970"/>
    </source>
</evidence>
<evidence type="ECO:0000313" key="15">
    <source>
        <dbReference type="EMBL" id="PHP68000.1"/>
    </source>
</evidence>
<keyword evidence="16" id="KW-1185">Reference proteome</keyword>
<dbReference type="InterPro" id="IPR010065">
    <property type="entry name" value="AA_ABC_transptr_permease_3TM"/>
</dbReference>
<dbReference type="InterPro" id="IPR035906">
    <property type="entry name" value="MetI-like_sf"/>
</dbReference>
<evidence type="ECO:0000256" key="10">
    <source>
        <dbReference type="ARBA" id="ARBA00060298"/>
    </source>
</evidence>
<comment type="function">
    <text evidence="10">Part of the ABC transporter complex GltIJKL involved in glutamate and aspartate uptake. Probably responsible for the translocation of the substrate across the membrane.</text>
</comment>
<protein>
    <recommendedName>
        <fullName evidence="12">Glutamate/aspartate import permease protein GltK</fullName>
    </recommendedName>
</protein>
<sequence>MTYNWNFHDVFVNWWALAIGVAGTLKLFVVCLVLGMSLGLVIALGRRSQNRPVRWLSTLFVEFFRNTPVLVQILWFYYALPILAPIEISPFMAAILGISLNSAAYSAEIYRGGIQSIEPGQWEAAKAIGMSGLQALRRIILPQAIRRIIPALTNRGVEIFKMSTLASVVAYVELLQQGKLVASLNFNPLEVYTVVAAIFLIILYPIVRLTYAVERHLARSD</sequence>
<evidence type="ECO:0000313" key="16">
    <source>
        <dbReference type="Proteomes" id="UP000221168"/>
    </source>
</evidence>
<dbReference type="FunFam" id="1.10.3720.10:FF:000006">
    <property type="entry name" value="Glutamate/aspartate ABC transporter, permease protein GltK"/>
    <property type="match status" value="1"/>
</dbReference>
<comment type="caution">
    <text evidence="15">The sequence shown here is derived from an EMBL/GenBank/DDBJ whole genome shotgun (WGS) entry which is preliminary data.</text>
</comment>
<keyword evidence="9 13" id="KW-0472">Membrane</keyword>
<dbReference type="InterPro" id="IPR000515">
    <property type="entry name" value="MetI-like"/>
</dbReference>
<dbReference type="GO" id="GO:0043190">
    <property type="term" value="C:ATP-binding cassette (ABC) transporter complex"/>
    <property type="evidence" value="ECO:0007669"/>
    <property type="project" value="InterPro"/>
</dbReference>
<accession>A0A2G1QRB3</accession>
<dbReference type="InterPro" id="IPR043429">
    <property type="entry name" value="ArtM/GltK/GlnP/TcyL/YhdX-like"/>
</dbReference>
<evidence type="ECO:0000256" key="5">
    <source>
        <dbReference type="ARBA" id="ARBA00022475"/>
    </source>
</evidence>
<dbReference type="Gene3D" id="1.10.3720.10">
    <property type="entry name" value="MetI-like"/>
    <property type="match status" value="1"/>
</dbReference>